<dbReference type="InterPro" id="IPR015424">
    <property type="entry name" value="PyrdxlP-dep_Trfase"/>
</dbReference>
<dbReference type="InterPro" id="IPR015421">
    <property type="entry name" value="PyrdxlP-dep_Trfase_major"/>
</dbReference>
<sequence length="419" mass="45002">MSSPLAIHGGTPVIDQPAPHLQWPPITDSTTAAIVEQLHRAVSLPDRSGVVAELEERLADYFGVRRAVLTSSGTAALHSAFAALQLGAGAEVIVPAYTFHATATPLLHLGARPVLIDCDTSGNLDPALVEAAITSATRAIVVTHMWGLPAQVEALSKIAARYDLDLIEDGSHAHGASVNGRMVGTFGRVSAFSMNGPKTLSAGEGGFVLTDDDDVYYRVLLHGQYNKRCRNEIPASHPLHRFAVTGSGLKLRIHPLAAALALDQLESLDAWLEHRRRNAEQMIAQLRELPGIAVPEVSEASAPSWYALPVLYQPEDAGGLPVAALVRALHAEGCLEVDQPGSTRPLHEHPLFSEEASVLFPDLSKPPKLGSSDFPQAVRIHRHTLKLPVPHVSGTPLDSYADAFSKVINNRHHLMEDPH</sequence>
<dbReference type="AlphaFoldDB" id="A0A073B0I0"/>
<name>A0A073B0I0_9PSEU</name>
<dbReference type="Proteomes" id="UP000031419">
    <property type="component" value="Unassembled WGS sequence"/>
</dbReference>
<dbReference type="PANTHER" id="PTHR30244">
    <property type="entry name" value="TRANSAMINASE"/>
    <property type="match status" value="1"/>
</dbReference>
<evidence type="ECO:0000313" key="6">
    <source>
        <dbReference type="Proteomes" id="UP000031419"/>
    </source>
</evidence>
<dbReference type="Gene3D" id="3.90.1150.10">
    <property type="entry name" value="Aspartate Aminotransferase, domain 1"/>
    <property type="match status" value="1"/>
</dbReference>
<dbReference type="PANTHER" id="PTHR30244:SF34">
    <property type="entry name" value="DTDP-4-AMINO-4,6-DIDEOXYGALACTOSE TRANSAMINASE"/>
    <property type="match status" value="1"/>
</dbReference>
<evidence type="ECO:0000256" key="2">
    <source>
        <dbReference type="PIRSR" id="PIRSR000390-1"/>
    </source>
</evidence>
<protein>
    <submittedName>
        <fullName evidence="5">Cell wall biogenesis protein</fullName>
    </submittedName>
</protein>
<dbReference type="Gene3D" id="3.40.640.10">
    <property type="entry name" value="Type I PLP-dependent aspartate aminotransferase-like (Major domain)"/>
    <property type="match status" value="1"/>
</dbReference>
<dbReference type="eggNOG" id="COG0399">
    <property type="taxonomic scope" value="Bacteria"/>
</dbReference>
<reference evidence="5 6" key="1">
    <citation type="submission" date="2014-06" db="EMBL/GenBank/DDBJ databases">
        <title>Saccharopolyspora rectivirgula DSM-43113 Genome sequencing.</title>
        <authorList>
            <person name="Barrera C."/>
            <person name="Millon L."/>
            <person name="Rognon B."/>
            <person name="Zaugg C."/>
            <person name="Monod M."/>
        </authorList>
    </citation>
    <scope>NUCLEOTIDE SEQUENCE [LARGE SCALE GENOMIC DNA]</scope>
    <source>
        <strain evidence="5 6">DSM 43113</strain>
    </source>
</reference>
<dbReference type="InterPro" id="IPR015422">
    <property type="entry name" value="PyrdxlP-dep_Trfase_small"/>
</dbReference>
<keyword evidence="3 4" id="KW-0663">Pyridoxal phosphate</keyword>
<evidence type="ECO:0000256" key="1">
    <source>
        <dbReference type="ARBA" id="ARBA00001933"/>
    </source>
</evidence>
<dbReference type="SUPFAM" id="SSF53383">
    <property type="entry name" value="PLP-dependent transferases"/>
    <property type="match status" value="1"/>
</dbReference>
<dbReference type="InterPro" id="IPR000653">
    <property type="entry name" value="DegT/StrS_aminotransferase"/>
</dbReference>
<comment type="cofactor">
    <cofactor evidence="1">
        <name>pyridoxal 5'-phosphate</name>
        <dbReference type="ChEBI" id="CHEBI:597326"/>
    </cofactor>
</comment>
<feature type="active site" description="Proton acceptor" evidence="2">
    <location>
        <position position="198"/>
    </location>
</feature>
<dbReference type="PIRSF" id="PIRSF000390">
    <property type="entry name" value="PLP_StrS"/>
    <property type="match status" value="1"/>
</dbReference>
<dbReference type="EMBL" id="JNVU01000017">
    <property type="protein sequence ID" value="KEI45066.1"/>
    <property type="molecule type" value="Genomic_DNA"/>
</dbReference>
<keyword evidence="6" id="KW-1185">Reference proteome</keyword>
<evidence type="ECO:0000256" key="4">
    <source>
        <dbReference type="RuleBase" id="RU004508"/>
    </source>
</evidence>
<organism evidence="5 6">
    <name type="scientific">Saccharopolyspora rectivirgula</name>
    <dbReference type="NCBI Taxonomy" id="28042"/>
    <lineage>
        <taxon>Bacteria</taxon>
        <taxon>Bacillati</taxon>
        <taxon>Actinomycetota</taxon>
        <taxon>Actinomycetes</taxon>
        <taxon>Pseudonocardiales</taxon>
        <taxon>Pseudonocardiaceae</taxon>
        <taxon>Saccharopolyspora</taxon>
    </lineage>
</organism>
<evidence type="ECO:0000256" key="3">
    <source>
        <dbReference type="PIRSR" id="PIRSR000390-2"/>
    </source>
</evidence>
<comment type="similarity">
    <text evidence="4">Belongs to the DegT/DnrJ/EryC1 family.</text>
</comment>
<dbReference type="GO" id="GO:0008483">
    <property type="term" value="F:transaminase activity"/>
    <property type="evidence" value="ECO:0007669"/>
    <property type="project" value="TreeGrafter"/>
</dbReference>
<evidence type="ECO:0000313" key="5">
    <source>
        <dbReference type="EMBL" id="KEI45066.1"/>
    </source>
</evidence>
<dbReference type="GO" id="GO:0000271">
    <property type="term" value="P:polysaccharide biosynthetic process"/>
    <property type="evidence" value="ECO:0007669"/>
    <property type="project" value="TreeGrafter"/>
</dbReference>
<comment type="caution">
    <text evidence="5">The sequence shown here is derived from an EMBL/GenBank/DDBJ whole genome shotgun (WGS) entry which is preliminary data.</text>
</comment>
<dbReference type="Pfam" id="PF01041">
    <property type="entry name" value="DegT_DnrJ_EryC1"/>
    <property type="match status" value="1"/>
</dbReference>
<dbReference type="CDD" id="cd00616">
    <property type="entry name" value="AHBA_syn"/>
    <property type="match status" value="1"/>
</dbReference>
<feature type="modified residue" description="N6-(pyridoxal phosphate)lysine" evidence="3">
    <location>
        <position position="198"/>
    </location>
</feature>
<dbReference type="GO" id="GO:0030170">
    <property type="term" value="F:pyridoxal phosphate binding"/>
    <property type="evidence" value="ECO:0007669"/>
    <property type="project" value="TreeGrafter"/>
</dbReference>
<dbReference type="OrthoDB" id="5342089at2"/>
<proteinExistence type="inferred from homology"/>
<accession>A0A073B0I0</accession>
<dbReference type="STRING" id="28042.GU90_07680"/>
<gene>
    <name evidence="5" type="ORF">GU90_07680</name>
</gene>